<name>A0ABV3EMS4_9ACTN</name>
<gene>
    <name evidence="2" type="ORF">AB0D95_09415</name>
</gene>
<dbReference type="Proteomes" id="UP001551584">
    <property type="component" value="Unassembled WGS sequence"/>
</dbReference>
<feature type="region of interest" description="Disordered" evidence="1">
    <location>
        <begin position="32"/>
        <end position="52"/>
    </location>
</feature>
<comment type="caution">
    <text evidence="2">The sequence shown here is derived from an EMBL/GenBank/DDBJ whole genome shotgun (WGS) entry which is preliminary data.</text>
</comment>
<dbReference type="EMBL" id="JBEZNA010000015">
    <property type="protein sequence ID" value="MEU9577469.1"/>
    <property type="molecule type" value="Genomic_DNA"/>
</dbReference>
<evidence type="ECO:0000313" key="2">
    <source>
        <dbReference type="EMBL" id="MEU9577469.1"/>
    </source>
</evidence>
<evidence type="ECO:0000313" key="3">
    <source>
        <dbReference type="Proteomes" id="UP001551584"/>
    </source>
</evidence>
<accession>A0ABV3EMS4</accession>
<dbReference type="RefSeq" id="WP_359270719.1">
    <property type="nucleotide sequence ID" value="NZ_JBEZNA010000015.1"/>
</dbReference>
<organism evidence="2 3">
    <name type="scientific">Streptomyces chilikensis</name>
    <dbReference type="NCBI Taxonomy" id="1194079"/>
    <lineage>
        <taxon>Bacteria</taxon>
        <taxon>Bacillati</taxon>
        <taxon>Actinomycetota</taxon>
        <taxon>Actinomycetes</taxon>
        <taxon>Kitasatosporales</taxon>
        <taxon>Streptomycetaceae</taxon>
        <taxon>Streptomyces</taxon>
    </lineage>
</organism>
<evidence type="ECO:0000256" key="1">
    <source>
        <dbReference type="SAM" id="MobiDB-lite"/>
    </source>
</evidence>
<sequence>MAITTAHPERRERRRKAGRGVFRDFSICLPHLERAPHGENPGDGPFHREKETMGGDVAPAAVVPREDRSGILPCVDDADSDACDEEHRGGGQRIENLKTETSDGVPQFDGAQRIGGVGPFSCRSSSDGERSFRVVIGASTGRSEWCGSRGRLSVFRDGAAALRYGSVSRGVFPAFRPEWNRLFRFLARPRLVGIAASAGSAWFVCSNSRTSAGWSGKREMCTPDGPVGGLPG</sequence>
<keyword evidence="3" id="KW-1185">Reference proteome</keyword>
<protein>
    <submittedName>
        <fullName evidence="2">Uncharacterized protein</fullName>
    </submittedName>
</protein>
<proteinExistence type="predicted"/>
<reference evidence="2 3" key="1">
    <citation type="submission" date="2024-06" db="EMBL/GenBank/DDBJ databases">
        <title>The Natural Products Discovery Center: Release of the First 8490 Sequenced Strains for Exploring Actinobacteria Biosynthetic Diversity.</title>
        <authorList>
            <person name="Kalkreuter E."/>
            <person name="Kautsar S.A."/>
            <person name="Yang D."/>
            <person name="Bader C.D."/>
            <person name="Teijaro C.N."/>
            <person name="Fluegel L."/>
            <person name="Davis C.M."/>
            <person name="Simpson J.R."/>
            <person name="Lauterbach L."/>
            <person name="Steele A.D."/>
            <person name="Gui C."/>
            <person name="Meng S."/>
            <person name="Li G."/>
            <person name="Viehrig K."/>
            <person name="Ye F."/>
            <person name="Su P."/>
            <person name="Kiefer A.F."/>
            <person name="Nichols A."/>
            <person name="Cepeda A.J."/>
            <person name="Yan W."/>
            <person name="Fan B."/>
            <person name="Jiang Y."/>
            <person name="Adhikari A."/>
            <person name="Zheng C.-J."/>
            <person name="Schuster L."/>
            <person name="Cowan T.M."/>
            <person name="Smanski M.J."/>
            <person name="Chevrette M.G."/>
            <person name="De Carvalho L.P.S."/>
            <person name="Shen B."/>
        </authorList>
    </citation>
    <scope>NUCLEOTIDE SEQUENCE [LARGE SCALE GENOMIC DNA]</scope>
    <source>
        <strain evidence="2 3">NPDC048117</strain>
    </source>
</reference>